<feature type="compositionally biased region" description="Basic and acidic residues" evidence="1">
    <location>
        <begin position="42"/>
        <end position="62"/>
    </location>
</feature>
<keyword evidence="3" id="KW-1185">Reference proteome</keyword>
<dbReference type="KEGG" id="bcv:Bcav_0081"/>
<protein>
    <submittedName>
        <fullName evidence="2">Uncharacterized protein</fullName>
    </submittedName>
</protein>
<feature type="region of interest" description="Disordered" evidence="1">
    <location>
        <begin position="40"/>
        <end position="70"/>
    </location>
</feature>
<dbReference type="Proteomes" id="UP000007962">
    <property type="component" value="Chromosome"/>
</dbReference>
<evidence type="ECO:0000313" key="2">
    <source>
        <dbReference type="EMBL" id="ACQ78346.1"/>
    </source>
</evidence>
<evidence type="ECO:0000313" key="3">
    <source>
        <dbReference type="Proteomes" id="UP000007962"/>
    </source>
</evidence>
<sequence length="181" mass="20155">MTQRTHRRVGLGFGPSPGGRKWRDEVATRAAERQRAWLAELGHIDNEPAEAPHDDHDERKGPAAENPDAVTSADAIRRGAAEALRPFAAHVREKPRSANPWRILYGTPRGEELGAVLATRFAAAGLQPVDLIHEHPSAERGWGPVLVTLVQAPDGETMRFEDEDQVEHAVQWAREHATFYW</sequence>
<gene>
    <name evidence="2" type="ordered locus">Bcav_0081</name>
</gene>
<reference evidence="2 3" key="1">
    <citation type="journal article" date="2009" name="Stand. Genomic Sci.">
        <title>Complete genome sequence of Beutenbergia cavernae type strain (HKI 0122).</title>
        <authorList>
            <person name="Land M."/>
            <person name="Pukall R."/>
            <person name="Abt B."/>
            <person name="Goker M."/>
            <person name="Rohde M."/>
            <person name="Glavina Del Rio T."/>
            <person name="Tice H."/>
            <person name="Copeland A."/>
            <person name="Cheng J.F."/>
            <person name="Lucas S."/>
            <person name="Chen F."/>
            <person name="Nolan M."/>
            <person name="Bruce D."/>
            <person name="Goodwin L."/>
            <person name="Pitluck S."/>
            <person name="Ivanova N."/>
            <person name="Mavromatis K."/>
            <person name="Ovchinnikova G."/>
            <person name="Pati A."/>
            <person name="Chen A."/>
            <person name="Palaniappan K."/>
            <person name="Hauser L."/>
            <person name="Chang Y.J."/>
            <person name="Jefferies C.C."/>
            <person name="Saunders E."/>
            <person name="Brettin T."/>
            <person name="Detter J.C."/>
            <person name="Han C."/>
            <person name="Chain P."/>
            <person name="Bristow J."/>
            <person name="Eisen J.A."/>
            <person name="Markowitz V."/>
            <person name="Hugenholtz P."/>
            <person name="Kyrpides N.C."/>
            <person name="Klenk H.P."/>
            <person name="Lapidus A."/>
        </authorList>
    </citation>
    <scope>NUCLEOTIDE SEQUENCE [LARGE SCALE GENOMIC DNA]</scope>
    <source>
        <strain evidence="3">ATCC BAA-8 / DSM 12333 / NBRC 16432</strain>
    </source>
</reference>
<dbReference type="RefSeq" id="WP_012725126.1">
    <property type="nucleotide sequence ID" value="NC_012669.1"/>
</dbReference>
<dbReference type="HOGENOM" id="CLU_1486291_0_0_11"/>
<proteinExistence type="predicted"/>
<accession>C5BUX2</accession>
<evidence type="ECO:0000256" key="1">
    <source>
        <dbReference type="SAM" id="MobiDB-lite"/>
    </source>
</evidence>
<dbReference type="EMBL" id="CP001618">
    <property type="protein sequence ID" value="ACQ78346.1"/>
    <property type="molecule type" value="Genomic_DNA"/>
</dbReference>
<name>C5BUX2_BEUC1</name>
<organism evidence="2 3">
    <name type="scientific">Beutenbergia cavernae (strain ATCC BAA-8 / DSM 12333 / CCUG 43141 / JCM 11478 / NBRC 16432 / NCIMB 13614 / HKI 0122)</name>
    <dbReference type="NCBI Taxonomy" id="471853"/>
    <lineage>
        <taxon>Bacteria</taxon>
        <taxon>Bacillati</taxon>
        <taxon>Actinomycetota</taxon>
        <taxon>Actinomycetes</taxon>
        <taxon>Micrococcales</taxon>
        <taxon>Beutenbergiaceae</taxon>
        <taxon>Beutenbergia</taxon>
    </lineage>
</organism>
<feature type="region of interest" description="Disordered" evidence="1">
    <location>
        <begin position="1"/>
        <end position="25"/>
    </location>
</feature>
<dbReference type="AlphaFoldDB" id="C5BUX2"/>